<gene>
    <name evidence="1" type="ORF">AURDEDRAFT_174581</name>
</gene>
<accession>J0D9D0</accession>
<dbReference type="Proteomes" id="UP000006514">
    <property type="component" value="Unassembled WGS sequence"/>
</dbReference>
<dbReference type="AlphaFoldDB" id="J0D9D0"/>
<sequence>MGGINPPRPHITGLILGPGASIRGCLRCILAAGRLLAQRCRRKVIAARPASPPPSLPPSRASCVGHAAEVVSAPRQPSESALAAGQQELTLAAGQQTILALPLVRAAPLALAAGLRDVGVGLHSVQSARRPVLAPRSFVLPALCSPAARLSHASPSRTFVVPVTWQAAELGLAHTRAPVSLPCAARRTALVLANSLLAAQYR</sequence>
<organism evidence="1 2">
    <name type="scientific">Auricularia subglabra (strain TFB-10046 / SS5)</name>
    <name type="common">White-rot fungus</name>
    <name type="synonym">Auricularia delicata (strain TFB10046)</name>
    <dbReference type="NCBI Taxonomy" id="717982"/>
    <lineage>
        <taxon>Eukaryota</taxon>
        <taxon>Fungi</taxon>
        <taxon>Dikarya</taxon>
        <taxon>Basidiomycota</taxon>
        <taxon>Agaricomycotina</taxon>
        <taxon>Agaricomycetes</taxon>
        <taxon>Auriculariales</taxon>
        <taxon>Auriculariaceae</taxon>
        <taxon>Auricularia</taxon>
    </lineage>
</organism>
<name>J0D9D0_AURST</name>
<dbReference type="InParanoid" id="J0D9D0"/>
<evidence type="ECO:0000313" key="1">
    <source>
        <dbReference type="EMBL" id="EJD36391.1"/>
    </source>
</evidence>
<reference evidence="2" key="1">
    <citation type="journal article" date="2012" name="Science">
        <title>The Paleozoic origin of enzymatic lignin decomposition reconstructed from 31 fungal genomes.</title>
        <authorList>
            <person name="Floudas D."/>
            <person name="Binder M."/>
            <person name="Riley R."/>
            <person name="Barry K."/>
            <person name="Blanchette R.A."/>
            <person name="Henrissat B."/>
            <person name="Martinez A.T."/>
            <person name="Otillar R."/>
            <person name="Spatafora J.W."/>
            <person name="Yadav J.S."/>
            <person name="Aerts A."/>
            <person name="Benoit I."/>
            <person name="Boyd A."/>
            <person name="Carlson A."/>
            <person name="Copeland A."/>
            <person name="Coutinho P.M."/>
            <person name="de Vries R.P."/>
            <person name="Ferreira P."/>
            <person name="Findley K."/>
            <person name="Foster B."/>
            <person name="Gaskell J."/>
            <person name="Glotzer D."/>
            <person name="Gorecki P."/>
            <person name="Heitman J."/>
            <person name="Hesse C."/>
            <person name="Hori C."/>
            <person name="Igarashi K."/>
            <person name="Jurgens J.A."/>
            <person name="Kallen N."/>
            <person name="Kersten P."/>
            <person name="Kohler A."/>
            <person name="Kuees U."/>
            <person name="Kumar T.K.A."/>
            <person name="Kuo A."/>
            <person name="LaButti K."/>
            <person name="Larrondo L.F."/>
            <person name="Lindquist E."/>
            <person name="Ling A."/>
            <person name="Lombard V."/>
            <person name="Lucas S."/>
            <person name="Lundell T."/>
            <person name="Martin R."/>
            <person name="McLaughlin D.J."/>
            <person name="Morgenstern I."/>
            <person name="Morin E."/>
            <person name="Murat C."/>
            <person name="Nagy L.G."/>
            <person name="Nolan M."/>
            <person name="Ohm R.A."/>
            <person name="Patyshakuliyeva A."/>
            <person name="Rokas A."/>
            <person name="Ruiz-Duenas F.J."/>
            <person name="Sabat G."/>
            <person name="Salamov A."/>
            <person name="Samejima M."/>
            <person name="Schmutz J."/>
            <person name="Slot J.C."/>
            <person name="St John F."/>
            <person name="Stenlid J."/>
            <person name="Sun H."/>
            <person name="Sun S."/>
            <person name="Syed K."/>
            <person name="Tsang A."/>
            <person name="Wiebenga A."/>
            <person name="Young D."/>
            <person name="Pisabarro A."/>
            <person name="Eastwood D.C."/>
            <person name="Martin F."/>
            <person name="Cullen D."/>
            <person name="Grigoriev I.V."/>
            <person name="Hibbett D.S."/>
        </authorList>
    </citation>
    <scope>NUCLEOTIDE SEQUENCE [LARGE SCALE GENOMIC DNA]</scope>
    <source>
        <strain evidence="2">TFB10046</strain>
    </source>
</reference>
<evidence type="ECO:0000313" key="2">
    <source>
        <dbReference type="Proteomes" id="UP000006514"/>
    </source>
</evidence>
<proteinExistence type="predicted"/>
<keyword evidence="2" id="KW-1185">Reference proteome</keyword>
<protein>
    <submittedName>
        <fullName evidence="1">Uncharacterized protein</fullName>
    </submittedName>
</protein>
<dbReference type="EMBL" id="JH687863">
    <property type="protein sequence ID" value="EJD36391.1"/>
    <property type="molecule type" value="Genomic_DNA"/>
</dbReference>
<dbReference type="KEGG" id="adl:AURDEDRAFT_174581"/>